<dbReference type="GO" id="GO:0097510">
    <property type="term" value="P:base-excision repair, AP site formation via deaminated base removal"/>
    <property type="evidence" value="ECO:0007669"/>
    <property type="project" value="TreeGrafter"/>
</dbReference>
<comment type="similarity">
    <text evidence="4 11 13">Belongs to the uracil-DNA glycosylase (UDG) superfamily. UNG family.</text>
</comment>
<keyword evidence="9 11" id="KW-0378">Hydrolase</keyword>
<comment type="subcellular location">
    <subcellularLocation>
        <location evidence="3 11">Cytoplasm</location>
    </subcellularLocation>
</comment>
<evidence type="ECO:0000256" key="11">
    <source>
        <dbReference type="HAMAP-Rule" id="MF_00148"/>
    </source>
</evidence>
<evidence type="ECO:0000256" key="3">
    <source>
        <dbReference type="ARBA" id="ARBA00004496"/>
    </source>
</evidence>
<dbReference type="HAMAP" id="MF_00148">
    <property type="entry name" value="UDG"/>
    <property type="match status" value="1"/>
</dbReference>
<name>A0A9D1NQW8_9FIRM</name>
<dbReference type="SUPFAM" id="SSF52141">
    <property type="entry name" value="Uracil-DNA glycosylase-like"/>
    <property type="match status" value="1"/>
</dbReference>
<evidence type="ECO:0000256" key="7">
    <source>
        <dbReference type="ARBA" id="ARBA00022490"/>
    </source>
</evidence>
<evidence type="ECO:0000259" key="14">
    <source>
        <dbReference type="SMART" id="SM00986"/>
    </source>
</evidence>
<dbReference type="CDD" id="cd10027">
    <property type="entry name" value="UDG-F1-like"/>
    <property type="match status" value="1"/>
</dbReference>
<reference evidence="15" key="1">
    <citation type="submission" date="2020-10" db="EMBL/GenBank/DDBJ databases">
        <authorList>
            <person name="Gilroy R."/>
        </authorList>
    </citation>
    <scope>NUCLEOTIDE SEQUENCE</scope>
    <source>
        <strain evidence="15">1370</strain>
    </source>
</reference>
<evidence type="ECO:0000256" key="12">
    <source>
        <dbReference type="PROSITE-ProRule" id="PRU10072"/>
    </source>
</evidence>
<feature type="active site" description="Proton acceptor" evidence="11 12">
    <location>
        <position position="64"/>
    </location>
</feature>
<dbReference type="NCBIfam" id="TIGR00628">
    <property type="entry name" value="ung"/>
    <property type="match status" value="1"/>
</dbReference>
<evidence type="ECO:0000256" key="2">
    <source>
        <dbReference type="ARBA" id="ARBA00002631"/>
    </source>
</evidence>
<dbReference type="NCBIfam" id="NF003588">
    <property type="entry name" value="PRK05254.1-1"/>
    <property type="match status" value="1"/>
</dbReference>
<dbReference type="Gene3D" id="3.40.470.10">
    <property type="entry name" value="Uracil-DNA glycosylase-like domain"/>
    <property type="match status" value="1"/>
</dbReference>
<dbReference type="SMART" id="SM00986">
    <property type="entry name" value="UDG"/>
    <property type="match status" value="1"/>
</dbReference>
<evidence type="ECO:0000256" key="1">
    <source>
        <dbReference type="ARBA" id="ARBA00001400"/>
    </source>
</evidence>
<evidence type="ECO:0000256" key="4">
    <source>
        <dbReference type="ARBA" id="ARBA00008184"/>
    </source>
</evidence>
<dbReference type="NCBIfam" id="NF003592">
    <property type="entry name" value="PRK05254.1-5"/>
    <property type="match status" value="1"/>
</dbReference>
<dbReference type="Pfam" id="PF03167">
    <property type="entry name" value="UDG"/>
    <property type="match status" value="1"/>
</dbReference>
<evidence type="ECO:0000313" key="15">
    <source>
        <dbReference type="EMBL" id="HIV11176.1"/>
    </source>
</evidence>
<sequence>MVRIGNDWDAVLADEFKKDYYLKLREFLKREYATKTVYPDMYSIFNALKLTPLSKVRAVILGQDPYHEPGQAMGLCFSVGDSTRLPPSLVNIYKELESDLGLPPSKSGDLSCWARQGVLLLNTVLTVRRGEANSHRRMGWEQLTDRIISCVNEKKEPVVFILWGREARSKKSLITSGRHLVIESAHPSPLSAYYGFFGSRPFSRANSFLEENGVQPIDWRV</sequence>
<keyword evidence="10 11" id="KW-0234">DNA repair</keyword>
<dbReference type="PROSITE" id="PS00130">
    <property type="entry name" value="U_DNA_GLYCOSYLASE"/>
    <property type="match status" value="1"/>
</dbReference>
<dbReference type="FunFam" id="3.40.470.10:FF:000008">
    <property type="entry name" value="Uracil-DNA glycosylase"/>
    <property type="match status" value="1"/>
</dbReference>
<dbReference type="GO" id="GO:0004844">
    <property type="term" value="F:uracil DNA N-glycosylase activity"/>
    <property type="evidence" value="ECO:0007669"/>
    <property type="project" value="UniProtKB-UniRule"/>
</dbReference>
<dbReference type="PANTHER" id="PTHR11264:SF0">
    <property type="entry name" value="URACIL-DNA GLYCOSYLASE"/>
    <property type="match status" value="1"/>
</dbReference>
<dbReference type="PANTHER" id="PTHR11264">
    <property type="entry name" value="URACIL-DNA GLYCOSYLASE"/>
    <property type="match status" value="1"/>
</dbReference>
<dbReference type="InterPro" id="IPR005122">
    <property type="entry name" value="Uracil-DNA_glycosylase-like"/>
</dbReference>
<dbReference type="InterPro" id="IPR036895">
    <property type="entry name" value="Uracil-DNA_glycosylase-like_sf"/>
</dbReference>
<protein>
    <recommendedName>
        <fullName evidence="6 11">Uracil-DNA glycosylase</fullName>
        <shortName evidence="11">UDG</shortName>
        <ecNumber evidence="5 11">3.2.2.27</ecNumber>
    </recommendedName>
</protein>
<evidence type="ECO:0000256" key="8">
    <source>
        <dbReference type="ARBA" id="ARBA00022763"/>
    </source>
</evidence>
<feature type="domain" description="Uracil-DNA glycosylase-like" evidence="14">
    <location>
        <begin position="49"/>
        <end position="209"/>
    </location>
</feature>
<dbReference type="EC" id="3.2.2.27" evidence="5 11"/>
<keyword evidence="7 11" id="KW-0963">Cytoplasm</keyword>
<dbReference type="NCBIfam" id="NF003589">
    <property type="entry name" value="PRK05254.1-2"/>
    <property type="match status" value="1"/>
</dbReference>
<accession>A0A9D1NQW8</accession>
<dbReference type="SMART" id="SM00987">
    <property type="entry name" value="UreE_C"/>
    <property type="match status" value="1"/>
</dbReference>
<evidence type="ECO:0000256" key="9">
    <source>
        <dbReference type="ARBA" id="ARBA00022801"/>
    </source>
</evidence>
<organism evidence="15 16">
    <name type="scientific">Candidatus Faeciplasma avium</name>
    <dbReference type="NCBI Taxonomy" id="2840798"/>
    <lineage>
        <taxon>Bacteria</taxon>
        <taxon>Bacillati</taxon>
        <taxon>Bacillota</taxon>
        <taxon>Clostridia</taxon>
        <taxon>Eubacteriales</taxon>
        <taxon>Oscillospiraceae</taxon>
        <taxon>Oscillospiraceae incertae sedis</taxon>
        <taxon>Candidatus Faeciplasma</taxon>
    </lineage>
</organism>
<proteinExistence type="inferred from homology"/>
<comment type="catalytic activity">
    <reaction evidence="1 11 13">
        <text>Hydrolyzes single-stranded DNA or mismatched double-stranded DNA and polynucleotides, releasing free uracil.</text>
        <dbReference type="EC" id="3.2.2.27"/>
    </reaction>
</comment>
<comment type="function">
    <text evidence="2 11 13">Excises uracil residues from the DNA which can arise as a result of misincorporation of dUMP residues by DNA polymerase or due to deamination of cytosine.</text>
</comment>
<dbReference type="EMBL" id="DVOL01000084">
    <property type="protein sequence ID" value="HIV11176.1"/>
    <property type="molecule type" value="Genomic_DNA"/>
</dbReference>
<keyword evidence="8 11" id="KW-0227">DNA damage</keyword>
<gene>
    <name evidence="11" type="primary">ung</name>
    <name evidence="15" type="ORF">IAD28_05755</name>
</gene>
<dbReference type="InterPro" id="IPR002043">
    <property type="entry name" value="UDG_fam1"/>
</dbReference>
<evidence type="ECO:0000256" key="10">
    <source>
        <dbReference type="ARBA" id="ARBA00023204"/>
    </source>
</evidence>
<comment type="caution">
    <text evidence="15">The sequence shown here is derived from an EMBL/GenBank/DDBJ whole genome shotgun (WGS) entry which is preliminary data.</text>
</comment>
<evidence type="ECO:0000256" key="6">
    <source>
        <dbReference type="ARBA" id="ARBA00018429"/>
    </source>
</evidence>
<reference evidence="15" key="2">
    <citation type="journal article" date="2021" name="PeerJ">
        <title>Extensive microbial diversity within the chicken gut microbiome revealed by metagenomics and culture.</title>
        <authorList>
            <person name="Gilroy R."/>
            <person name="Ravi A."/>
            <person name="Getino M."/>
            <person name="Pursley I."/>
            <person name="Horton D.L."/>
            <person name="Alikhan N.F."/>
            <person name="Baker D."/>
            <person name="Gharbi K."/>
            <person name="Hall N."/>
            <person name="Watson M."/>
            <person name="Adriaenssens E.M."/>
            <person name="Foster-Nyarko E."/>
            <person name="Jarju S."/>
            <person name="Secka A."/>
            <person name="Antonio M."/>
            <person name="Oren A."/>
            <person name="Chaudhuri R.R."/>
            <person name="La Ragione R."/>
            <person name="Hildebrand F."/>
            <person name="Pallen M.J."/>
        </authorList>
    </citation>
    <scope>NUCLEOTIDE SEQUENCE</scope>
    <source>
        <strain evidence="15">1370</strain>
    </source>
</reference>
<evidence type="ECO:0000313" key="16">
    <source>
        <dbReference type="Proteomes" id="UP000823960"/>
    </source>
</evidence>
<dbReference type="NCBIfam" id="NF003591">
    <property type="entry name" value="PRK05254.1-4"/>
    <property type="match status" value="1"/>
</dbReference>
<dbReference type="AlphaFoldDB" id="A0A9D1NQW8"/>
<evidence type="ECO:0000256" key="5">
    <source>
        <dbReference type="ARBA" id="ARBA00012030"/>
    </source>
</evidence>
<dbReference type="InterPro" id="IPR018085">
    <property type="entry name" value="Ura-DNA_Glyclase_AS"/>
</dbReference>
<keyword evidence="15" id="KW-0326">Glycosidase</keyword>
<evidence type="ECO:0000256" key="13">
    <source>
        <dbReference type="RuleBase" id="RU003780"/>
    </source>
</evidence>
<dbReference type="Proteomes" id="UP000823960">
    <property type="component" value="Unassembled WGS sequence"/>
</dbReference>
<dbReference type="GO" id="GO:0005737">
    <property type="term" value="C:cytoplasm"/>
    <property type="evidence" value="ECO:0007669"/>
    <property type="project" value="UniProtKB-SubCell"/>
</dbReference>